<organism evidence="2 3">
    <name type="scientific">Saccoglossus kowalevskii</name>
    <name type="common">Acorn worm</name>
    <dbReference type="NCBI Taxonomy" id="10224"/>
    <lineage>
        <taxon>Eukaryota</taxon>
        <taxon>Metazoa</taxon>
        <taxon>Hemichordata</taxon>
        <taxon>Enteropneusta</taxon>
        <taxon>Harrimaniidae</taxon>
        <taxon>Saccoglossus</taxon>
    </lineage>
</organism>
<keyword evidence="2" id="KW-1185">Reference proteome</keyword>
<dbReference type="GeneID" id="100369749"/>
<dbReference type="RefSeq" id="XP_002731073.1">
    <property type="nucleotide sequence ID" value="XM_002731027.2"/>
</dbReference>
<reference evidence="3" key="1">
    <citation type="submission" date="2025-08" db="UniProtKB">
        <authorList>
            <consortium name="RefSeq"/>
        </authorList>
    </citation>
    <scope>IDENTIFICATION</scope>
    <source>
        <tissue evidence="3">Testes</tissue>
    </source>
</reference>
<feature type="compositionally biased region" description="Basic residues" evidence="1">
    <location>
        <begin position="112"/>
        <end position="123"/>
    </location>
</feature>
<gene>
    <name evidence="3" type="primary">LOC100369749</name>
</gene>
<evidence type="ECO:0000313" key="3">
    <source>
        <dbReference type="RefSeq" id="XP_002731073.1"/>
    </source>
</evidence>
<dbReference type="Proteomes" id="UP000694865">
    <property type="component" value="Unplaced"/>
</dbReference>
<dbReference type="PANTHER" id="PTHR41404:SF1">
    <property type="entry name" value="SHIELDIN COMPLEX SUBUNIT 3"/>
    <property type="match status" value="1"/>
</dbReference>
<dbReference type="PANTHER" id="PTHR41404">
    <property type="entry name" value="SHIELDIN COMPLEX SUBUNIT 3"/>
    <property type="match status" value="1"/>
</dbReference>
<accession>A0ABM0GJ95</accession>
<feature type="compositionally biased region" description="Polar residues" evidence="1">
    <location>
        <begin position="97"/>
        <end position="111"/>
    </location>
</feature>
<feature type="region of interest" description="Disordered" evidence="1">
    <location>
        <begin position="96"/>
        <end position="126"/>
    </location>
</feature>
<name>A0ABM0GJ95_SACKO</name>
<sequence>MTKERKNRRREVVAEDVTDSFRPPYSVQSSEFKKPWTPMGKSCFVTLKMREESQQPEMSAFVKEIVLRRRQSAEDSADSNEEEIKLTKRTWCAAPFSKSSSSCNLQQTHLRSSPRRSNKKKTKNPLQRAKWILKDSRHHIADAWQRISHLVTEGELEKCNAKLNGHSEVWLYCNLGDAEKVAEILQEKLLVRSGKSGSLGSWTLNYKQYVLSS</sequence>
<protein>
    <submittedName>
        <fullName evidence="3">Uncharacterized protein LOC100369749</fullName>
    </submittedName>
</protein>
<evidence type="ECO:0000256" key="1">
    <source>
        <dbReference type="SAM" id="MobiDB-lite"/>
    </source>
</evidence>
<proteinExistence type="predicted"/>
<evidence type="ECO:0000313" key="2">
    <source>
        <dbReference type="Proteomes" id="UP000694865"/>
    </source>
</evidence>
<dbReference type="InterPro" id="IPR039996">
    <property type="entry name" value="Shieldin_RINN1"/>
</dbReference>